<dbReference type="CDD" id="cd16428">
    <property type="entry name" value="TcpC_C"/>
    <property type="match status" value="1"/>
</dbReference>
<dbReference type="RefSeq" id="WP_306783765.1">
    <property type="nucleotide sequence ID" value="NZ_JAJFBX010000105.1"/>
</dbReference>
<comment type="caution">
    <text evidence="1">The sequence shown here is derived from an EMBL/GenBank/DDBJ whole genome shotgun (WGS) entry which is preliminary data.</text>
</comment>
<accession>A0AAW4WVS8</accession>
<proteinExistence type="predicted"/>
<organism evidence="1 2">
    <name type="scientific">Agathobacter rectalis</name>
    <dbReference type="NCBI Taxonomy" id="39491"/>
    <lineage>
        <taxon>Bacteria</taxon>
        <taxon>Bacillati</taxon>
        <taxon>Bacillota</taxon>
        <taxon>Clostridia</taxon>
        <taxon>Lachnospirales</taxon>
        <taxon>Lachnospiraceae</taxon>
        <taxon>Agathobacter</taxon>
    </lineage>
</organism>
<dbReference type="AlphaFoldDB" id="A0AAW4WVS8"/>
<dbReference type="Pfam" id="PF12642">
    <property type="entry name" value="TpcC"/>
    <property type="match status" value="1"/>
</dbReference>
<dbReference type="Proteomes" id="UP001197847">
    <property type="component" value="Unassembled WGS sequence"/>
</dbReference>
<dbReference type="InterPro" id="IPR035628">
    <property type="entry name" value="TcpC_C"/>
</dbReference>
<feature type="non-terminal residue" evidence="1">
    <location>
        <position position="1"/>
    </location>
</feature>
<sequence>YVLGNVIEPIGRDYLYSELVNPIFIKDGDNVKVKVAVKFIDNQTKATQVSQYELVLHKDSNWKIVG</sequence>
<evidence type="ECO:0000313" key="1">
    <source>
        <dbReference type="EMBL" id="MCC2748748.1"/>
    </source>
</evidence>
<dbReference type="EMBL" id="JAJFBX010000105">
    <property type="protein sequence ID" value="MCC2748748.1"/>
    <property type="molecule type" value="Genomic_DNA"/>
</dbReference>
<protein>
    <submittedName>
        <fullName evidence="1">Conjugal transfer protein</fullName>
    </submittedName>
</protein>
<evidence type="ECO:0000313" key="2">
    <source>
        <dbReference type="Proteomes" id="UP001197847"/>
    </source>
</evidence>
<reference evidence="1" key="1">
    <citation type="submission" date="2021-10" db="EMBL/GenBank/DDBJ databases">
        <title>Collection of gut derived symbiotic bacterial strains cultured from healthy donors.</title>
        <authorList>
            <person name="Lin H."/>
            <person name="Littmann E."/>
            <person name="Claire K."/>
            <person name="Pamer E."/>
        </authorList>
    </citation>
    <scope>NUCLEOTIDE SEQUENCE</scope>
    <source>
        <strain evidence="1">MSK.22.92</strain>
    </source>
</reference>
<name>A0AAW4WVS8_9FIRM</name>
<dbReference type="InterPro" id="IPR024735">
    <property type="entry name" value="TcpC"/>
</dbReference>
<gene>
    <name evidence="1" type="ORF">LK487_17350</name>
</gene>